<dbReference type="EMBL" id="JBGMEF010000014">
    <property type="protein sequence ID" value="MFO3666692.1"/>
    <property type="molecule type" value="Genomic_DNA"/>
</dbReference>
<reference evidence="9 10" key="1">
    <citation type="journal article" date="2025" name="Anaerobe">
        <title>Description of Anaerococcus kampingiae sp. nov., Anaerococcus groningensis sp. nov., Anaerococcus martiniensis sp. nov., and Anaerococcus cruorum sp. nov., isolated from human clinical specimens.</title>
        <authorList>
            <person name="Boiten K.E."/>
            <person name="Meijer J."/>
            <person name="van Wezel E.M."/>
            <person name="Veloo A.C.M."/>
        </authorList>
    </citation>
    <scope>NUCLEOTIDE SEQUENCE [LARGE SCALE GENOMIC DNA]</scope>
    <source>
        <strain evidence="9 10">ENR0874</strain>
    </source>
</reference>
<dbReference type="Gene3D" id="3.40.35.10">
    <property type="entry name" value="Phosphotransferase system, sorbose subfamily IIB component"/>
    <property type="match status" value="1"/>
</dbReference>
<keyword evidence="6" id="KW-0598">Phosphotransferase system</keyword>
<keyword evidence="7" id="KW-0418">Kinase</keyword>
<evidence type="ECO:0000313" key="9">
    <source>
        <dbReference type="EMBL" id="MFO3666692.1"/>
    </source>
</evidence>
<accession>A0ABW9ME06</accession>
<dbReference type="SUPFAM" id="SSF52728">
    <property type="entry name" value="PTS IIb component"/>
    <property type="match status" value="1"/>
</dbReference>
<evidence type="ECO:0000259" key="8">
    <source>
        <dbReference type="PROSITE" id="PS51101"/>
    </source>
</evidence>
<organism evidence="9 10">
    <name type="scientific">Anaerococcus kampingae</name>
    <dbReference type="NCBI Taxonomy" id="3115614"/>
    <lineage>
        <taxon>Bacteria</taxon>
        <taxon>Bacillati</taxon>
        <taxon>Bacillota</taxon>
        <taxon>Tissierellia</taxon>
        <taxon>Tissierellales</taxon>
        <taxon>Peptoniphilaceae</taxon>
        <taxon>Anaerococcus</taxon>
    </lineage>
</organism>
<sequence>MQIPLVRIDSRLSHGKVVEIWCAKYGIDKVIIANDRVATDDFRQEVMNLTIPENIEATYLKVEQVKDFLEKHPGDYFAIVESPEDAEKIADSGIKIEKLNIGIIHMQEGKKSLTEEVAVDDNDLRIFKKLKEAGTEIAVRLSPFASKRSLDEFFLQ</sequence>
<keyword evidence="3" id="KW-0963">Cytoplasm</keyword>
<comment type="subcellular location">
    <subcellularLocation>
        <location evidence="1">Cytoplasm</location>
    </subcellularLocation>
</comment>
<proteinExistence type="predicted"/>
<name>A0ABW9ME06_9FIRM</name>
<evidence type="ECO:0000256" key="6">
    <source>
        <dbReference type="ARBA" id="ARBA00022683"/>
    </source>
</evidence>
<dbReference type="Pfam" id="PF03830">
    <property type="entry name" value="PTSIIB_sorb"/>
    <property type="match status" value="1"/>
</dbReference>
<evidence type="ECO:0000256" key="4">
    <source>
        <dbReference type="ARBA" id="ARBA00022597"/>
    </source>
</evidence>
<evidence type="ECO:0000256" key="1">
    <source>
        <dbReference type="ARBA" id="ARBA00004496"/>
    </source>
</evidence>
<dbReference type="PROSITE" id="PS51101">
    <property type="entry name" value="PTS_EIIB_TYPE_4"/>
    <property type="match status" value="1"/>
</dbReference>
<evidence type="ECO:0000256" key="2">
    <source>
        <dbReference type="ARBA" id="ARBA00022448"/>
    </source>
</evidence>
<comment type="caution">
    <text evidence="9">The sequence shown here is derived from an EMBL/GenBank/DDBJ whole genome shotgun (WGS) entry which is preliminary data.</text>
</comment>
<evidence type="ECO:0000256" key="3">
    <source>
        <dbReference type="ARBA" id="ARBA00022490"/>
    </source>
</evidence>
<protein>
    <submittedName>
        <fullName evidence="9">PTS system mannose/fructose/N-acetylgalactosamine-transporter subunit IIB</fullName>
    </submittedName>
</protein>
<keyword evidence="2" id="KW-0813">Transport</keyword>
<evidence type="ECO:0000256" key="5">
    <source>
        <dbReference type="ARBA" id="ARBA00022679"/>
    </source>
</evidence>
<dbReference type="RefSeq" id="WP_410035295.1">
    <property type="nucleotide sequence ID" value="NZ_JBGMEF010000014.1"/>
</dbReference>
<keyword evidence="5" id="KW-0808">Transferase</keyword>
<dbReference type="Proteomes" id="UP001637994">
    <property type="component" value="Unassembled WGS sequence"/>
</dbReference>
<evidence type="ECO:0000313" key="10">
    <source>
        <dbReference type="Proteomes" id="UP001637994"/>
    </source>
</evidence>
<keyword evidence="4" id="KW-0762">Sugar transport</keyword>
<feature type="domain" description="PTS EIIB type-4" evidence="8">
    <location>
        <begin position="1"/>
        <end position="156"/>
    </location>
</feature>
<evidence type="ECO:0000256" key="7">
    <source>
        <dbReference type="ARBA" id="ARBA00022777"/>
    </source>
</evidence>
<dbReference type="InterPro" id="IPR036667">
    <property type="entry name" value="PTS_IIB_sorbose-sp_sf"/>
</dbReference>
<gene>
    <name evidence="9" type="ORF">ACCQ42_02775</name>
</gene>
<dbReference type="InterPro" id="IPR004720">
    <property type="entry name" value="PTS_IIB_sorbose-sp"/>
</dbReference>
<keyword evidence="10" id="KW-1185">Reference proteome</keyword>